<organism evidence="8 9">
    <name type="scientific">Tessaracoccus flavescens</name>
    <dbReference type="NCBI Taxonomy" id="399497"/>
    <lineage>
        <taxon>Bacteria</taxon>
        <taxon>Bacillati</taxon>
        <taxon>Actinomycetota</taxon>
        <taxon>Actinomycetes</taxon>
        <taxon>Propionibacteriales</taxon>
        <taxon>Propionibacteriaceae</taxon>
        <taxon>Tessaracoccus</taxon>
    </lineage>
</organism>
<evidence type="ECO:0000313" key="8">
    <source>
        <dbReference type="EMBL" id="HJE51059.1"/>
    </source>
</evidence>
<feature type="domain" description="Type II secretion system protein GspF" evidence="7">
    <location>
        <begin position="103"/>
        <end position="225"/>
    </location>
</feature>
<dbReference type="EMBL" id="DYZF01000086">
    <property type="protein sequence ID" value="HJE51059.1"/>
    <property type="molecule type" value="Genomic_DNA"/>
</dbReference>
<keyword evidence="3 6" id="KW-0812">Transmembrane</keyword>
<reference evidence="8" key="2">
    <citation type="submission" date="2021-09" db="EMBL/GenBank/DDBJ databases">
        <authorList>
            <person name="Gilroy R."/>
        </authorList>
    </citation>
    <scope>NUCLEOTIDE SEQUENCE</scope>
    <source>
        <strain evidence="8">ChiGjej3B3-7470</strain>
    </source>
</reference>
<dbReference type="GO" id="GO:0005886">
    <property type="term" value="C:plasma membrane"/>
    <property type="evidence" value="ECO:0007669"/>
    <property type="project" value="UniProtKB-SubCell"/>
</dbReference>
<evidence type="ECO:0000256" key="3">
    <source>
        <dbReference type="ARBA" id="ARBA00022692"/>
    </source>
</evidence>
<evidence type="ECO:0000313" key="9">
    <source>
        <dbReference type="Proteomes" id="UP000712713"/>
    </source>
</evidence>
<dbReference type="Pfam" id="PF00482">
    <property type="entry name" value="T2SSF"/>
    <property type="match status" value="1"/>
</dbReference>
<comment type="caution">
    <text evidence="8">The sequence shown here is derived from an EMBL/GenBank/DDBJ whole genome shotgun (WGS) entry which is preliminary data.</text>
</comment>
<keyword evidence="4 6" id="KW-1133">Transmembrane helix</keyword>
<sequence length="238" mass="24759">MSAASVTAPALVAGLAVWVLFPHPGARLGQMNRHVFQREPRSGRRKDALLSALAAGLLFAAVGRWPGIVLGALAGGAGFLLLGRLPQKDPMLRAVAAELPDALDFLAVCVAAGLPLQRSVETVSRVSPAATASLLETVARQMALGRVGPDAWLSLASHPAWGRAATDIARAERSGTTLVSVLHDHAADARQEAADLATKRARTVGVQSAIPLMVCFLPAFIMIGVIPIIASLLGDFFG</sequence>
<dbReference type="PANTHER" id="PTHR35007:SF3">
    <property type="entry name" value="POSSIBLE CONSERVED ALANINE RICH MEMBRANE PROTEIN"/>
    <property type="match status" value="1"/>
</dbReference>
<feature type="transmembrane region" description="Helical" evidence="6">
    <location>
        <begin position="68"/>
        <end position="85"/>
    </location>
</feature>
<comment type="subcellular location">
    <subcellularLocation>
        <location evidence="1">Cell membrane</location>
        <topology evidence="1">Multi-pass membrane protein</topology>
    </subcellularLocation>
</comment>
<feature type="transmembrane region" description="Helical" evidence="6">
    <location>
        <begin position="209"/>
        <end position="233"/>
    </location>
</feature>
<dbReference type="InterPro" id="IPR018076">
    <property type="entry name" value="T2SS_GspF_dom"/>
</dbReference>
<keyword evidence="5 6" id="KW-0472">Membrane</keyword>
<protein>
    <submittedName>
        <fullName evidence="8">Type II secretion system F family protein</fullName>
    </submittedName>
</protein>
<reference evidence="8" key="1">
    <citation type="journal article" date="2021" name="PeerJ">
        <title>Extensive microbial diversity within the chicken gut microbiome revealed by metagenomics and culture.</title>
        <authorList>
            <person name="Gilroy R."/>
            <person name="Ravi A."/>
            <person name="Getino M."/>
            <person name="Pursley I."/>
            <person name="Horton D.L."/>
            <person name="Alikhan N.F."/>
            <person name="Baker D."/>
            <person name="Gharbi K."/>
            <person name="Hall N."/>
            <person name="Watson M."/>
            <person name="Adriaenssens E.M."/>
            <person name="Foster-Nyarko E."/>
            <person name="Jarju S."/>
            <person name="Secka A."/>
            <person name="Antonio M."/>
            <person name="Oren A."/>
            <person name="Chaudhuri R.R."/>
            <person name="La Ragione R."/>
            <person name="Hildebrand F."/>
            <person name="Pallen M.J."/>
        </authorList>
    </citation>
    <scope>NUCLEOTIDE SEQUENCE</scope>
    <source>
        <strain evidence="8">ChiGjej3B3-7470</strain>
    </source>
</reference>
<dbReference type="AlphaFoldDB" id="A0A921EMR8"/>
<evidence type="ECO:0000259" key="7">
    <source>
        <dbReference type="Pfam" id="PF00482"/>
    </source>
</evidence>
<dbReference type="Proteomes" id="UP000712713">
    <property type="component" value="Unassembled WGS sequence"/>
</dbReference>
<evidence type="ECO:0000256" key="6">
    <source>
        <dbReference type="SAM" id="Phobius"/>
    </source>
</evidence>
<feature type="transmembrane region" description="Helical" evidence="6">
    <location>
        <begin position="6"/>
        <end position="26"/>
    </location>
</feature>
<evidence type="ECO:0000256" key="5">
    <source>
        <dbReference type="ARBA" id="ARBA00023136"/>
    </source>
</evidence>
<proteinExistence type="predicted"/>
<keyword evidence="2" id="KW-1003">Cell membrane</keyword>
<accession>A0A921EMR8</accession>
<dbReference type="PANTHER" id="PTHR35007">
    <property type="entry name" value="INTEGRAL MEMBRANE PROTEIN-RELATED"/>
    <property type="match status" value="1"/>
</dbReference>
<evidence type="ECO:0000256" key="1">
    <source>
        <dbReference type="ARBA" id="ARBA00004651"/>
    </source>
</evidence>
<gene>
    <name evidence="8" type="ORF">K8V15_03635</name>
</gene>
<evidence type="ECO:0000256" key="2">
    <source>
        <dbReference type="ARBA" id="ARBA00022475"/>
    </source>
</evidence>
<evidence type="ECO:0000256" key="4">
    <source>
        <dbReference type="ARBA" id="ARBA00022989"/>
    </source>
</evidence>
<name>A0A921EMR8_9ACTN</name>